<reference evidence="3" key="1">
    <citation type="submission" date="2016-10" db="EMBL/GenBank/DDBJ databases">
        <authorList>
            <person name="Varghese N."/>
            <person name="Submissions S."/>
        </authorList>
    </citation>
    <scope>NUCLEOTIDE SEQUENCE [LARGE SCALE GENOMIC DNA]</scope>
    <source>
        <strain evidence="3">DSM 45460</strain>
    </source>
</reference>
<organism evidence="2 3">
    <name type="scientific">Actinopolyspora mzabensis</name>
    <dbReference type="NCBI Taxonomy" id="995066"/>
    <lineage>
        <taxon>Bacteria</taxon>
        <taxon>Bacillati</taxon>
        <taxon>Actinomycetota</taxon>
        <taxon>Actinomycetes</taxon>
        <taxon>Actinopolysporales</taxon>
        <taxon>Actinopolysporaceae</taxon>
        <taxon>Actinopolyspora</taxon>
    </lineage>
</organism>
<keyword evidence="1" id="KW-0812">Transmembrane</keyword>
<gene>
    <name evidence="2" type="ORF">SAMN04487820_10236</name>
</gene>
<keyword evidence="3" id="KW-1185">Reference proteome</keyword>
<dbReference type="OrthoDB" id="5197780at2"/>
<evidence type="ECO:0000256" key="1">
    <source>
        <dbReference type="SAM" id="Phobius"/>
    </source>
</evidence>
<accession>A0A1G8WH22</accession>
<sequence length="109" mass="12106">MWVLDGVVLLALGIMLLTRTRLVKGIAVGGMAVSAIAVCLRVFEFGLGAYDWRTPLDVGYDMETTDGIMFYCSILVTMLVFLPSVLHSLRRKPVPQPPQQYYYGMPPGH</sequence>
<dbReference type="EMBL" id="FNFM01000002">
    <property type="protein sequence ID" value="SDJ77531.1"/>
    <property type="molecule type" value="Genomic_DNA"/>
</dbReference>
<evidence type="ECO:0000313" key="3">
    <source>
        <dbReference type="Proteomes" id="UP000199213"/>
    </source>
</evidence>
<protein>
    <submittedName>
        <fullName evidence="2">Uncharacterized protein</fullName>
    </submittedName>
</protein>
<feature type="transmembrane region" description="Helical" evidence="1">
    <location>
        <begin position="68"/>
        <end position="86"/>
    </location>
</feature>
<dbReference type="RefSeq" id="WP_092626152.1">
    <property type="nucleotide sequence ID" value="NZ_FNFM01000002.1"/>
</dbReference>
<evidence type="ECO:0000313" key="2">
    <source>
        <dbReference type="EMBL" id="SDJ77531.1"/>
    </source>
</evidence>
<keyword evidence="1" id="KW-0472">Membrane</keyword>
<proteinExistence type="predicted"/>
<keyword evidence="1" id="KW-1133">Transmembrane helix</keyword>
<dbReference type="AlphaFoldDB" id="A0A1G8WH22"/>
<feature type="transmembrane region" description="Helical" evidence="1">
    <location>
        <begin position="25"/>
        <end position="48"/>
    </location>
</feature>
<name>A0A1G8WH22_ACTMZ</name>
<dbReference type="Proteomes" id="UP000199213">
    <property type="component" value="Unassembled WGS sequence"/>
</dbReference>